<dbReference type="RefSeq" id="WP_158657377.1">
    <property type="nucleotide sequence ID" value="NZ_CP038444.1"/>
</dbReference>
<accession>A0AAE7DQ25</accession>
<name>A0AAE7DQ25_AERME</name>
<organism evidence="1 2">
    <name type="scientific">Aeromonas media</name>
    <dbReference type="NCBI Taxonomy" id="651"/>
    <lineage>
        <taxon>Bacteria</taxon>
        <taxon>Pseudomonadati</taxon>
        <taxon>Pseudomonadota</taxon>
        <taxon>Gammaproteobacteria</taxon>
        <taxon>Aeromonadales</taxon>
        <taxon>Aeromonadaceae</taxon>
        <taxon>Aeromonas</taxon>
    </lineage>
</organism>
<dbReference type="AlphaFoldDB" id="A0AAE7DQ25"/>
<sequence>MSNSRYKSRYTSCGRSFNKLRNDAKALKKSSGLTLRQSLDKIARDINYSNWDELANQKPNMERDSFFQFMYDNENSRLMNSEYMKFLKIKSLSDNCDNYRRFICVHWGLKIKAFGASSGILQEPMDPFLFINELRHCYNKFGAVCFMPQNMTNEMLQTVTLGAQIFLGDIKNIPNDIENAFVDTTLICVHGIKSHQTSTNYAFSNKELIENITTYYRLCGLEHLSRTSNIKISLPSIDTIFTENAILQLKLPPEMPNPCDWYN</sequence>
<proteinExistence type="predicted"/>
<dbReference type="EMBL" id="CP038444">
    <property type="protein sequence ID" value="QJT30435.1"/>
    <property type="molecule type" value="Genomic_DNA"/>
</dbReference>
<evidence type="ECO:0000313" key="2">
    <source>
        <dbReference type="Proteomes" id="UP000502006"/>
    </source>
</evidence>
<protein>
    <submittedName>
        <fullName evidence="1">Uncharacterized protein</fullName>
    </submittedName>
</protein>
<gene>
    <name evidence="1" type="ORF">E4186_09740</name>
</gene>
<dbReference type="Proteomes" id="UP000502006">
    <property type="component" value="Chromosome"/>
</dbReference>
<reference evidence="1 2" key="1">
    <citation type="submission" date="2019-03" db="EMBL/GenBank/DDBJ databases">
        <title>Novel transposon Tn6433 accelerates the dissemination of tet(E) in Aeromonas from aerobic biofilm under oxytetracycline stress.</title>
        <authorList>
            <person name="Shi Y."/>
            <person name="Tian Z."/>
            <person name="Zhang Y."/>
            <person name="Zhang H."/>
            <person name="Yang M."/>
        </authorList>
    </citation>
    <scope>NUCLEOTIDE SEQUENCE [LARGE SCALE GENOMIC DNA]</scope>
    <source>
        <strain evidence="1 2">T5-8</strain>
    </source>
</reference>
<evidence type="ECO:0000313" key="1">
    <source>
        <dbReference type="EMBL" id="QJT30435.1"/>
    </source>
</evidence>